<protein>
    <submittedName>
        <fullName evidence="2">Uncharacterized protein</fullName>
    </submittedName>
</protein>
<feature type="region of interest" description="Disordered" evidence="1">
    <location>
        <begin position="1"/>
        <end position="23"/>
    </location>
</feature>
<evidence type="ECO:0000313" key="2">
    <source>
        <dbReference type="EMBL" id="KAF5535552.1"/>
    </source>
</evidence>
<accession>A0A8H5MPD2</accession>
<reference evidence="2 3" key="1">
    <citation type="submission" date="2020-05" db="EMBL/GenBank/DDBJ databases">
        <title>Identification and distribution of gene clusters putatively required for synthesis of sphingolipid metabolism inhibitors in phylogenetically diverse species of the filamentous fungus Fusarium.</title>
        <authorList>
            <person name="Kim H.-S."/>
            <person name="Busman M."/>
            <person name="Brown D.W."/>
            <person name="Divon H."/>
            <person name="Uhlig S."/>
            <person name="Proctor R.H."/>
        </authorList>
    </citation>
    <scope>NUCLEOTIDE SEQUENCE [LARGE SCALE GENOMIC DNA]</scope>
    <source>
        <strain evidence="2 3">NRRL 25196</strain>
    </source>
</reference>
<dbReference type="EMBL" id="JAAOAO010000592">
    <property type="protein sequence ID" value="KAF5535552.1"/>
    <property type="molecule type" value="Genomic_DNA"/>
</dbReference>
<name>A0A8H5MPD2_9HYPO</name>
<dbReference type="SUPFAM" id="SSF81301">
    <property type="entry name" value="Nucleotidyltransferase"/>
    <property type="match status" value="1"/>
</dbReference>
<dbReference type="AlphaFoldDB" id="A0A8H5MPD2"/>
<gene>
    <name evidence="2" type="ORF">FNAPI_12028</name>
</gene>
<comment type="caution">
    <text evidence="2">The sequence shown here is derived from an EMBL/GenBank/DDBJ whole genome shotgun (WGS) entry which is preliminary data.</text>
</comment>
<dbReference type="InterPro" id="IPR043519">
    <property type="entry name" value="NT_sf"/>
</dbReference>
<evidence type="ECO:0000313" key="3">
    <source>
        <dbReference type="Proteomes" id="UP000574317"/>
    </source>
</evidence>
<dbReference type="Proteomes" id="UP000574317">
    <property type="component" value="Unassembled WGS sequence"/>
</dbReference>
<sequence>MSWTRKKTIGPVPPPPSFTPKFSETYTKKRASNNGHGTDDALAVTRILEAADIPCCMVGTSALIFYGAARVRNDWEICVPTHLVDKAVALLQSEPHSAIYHVTKPWDKPSSSLIHTWKRFKHHETNFGFVIVPDRDVHVICEPSNFTRSLRGLPYPKLDVFIQSCLDTGDELQLCDVIDGTDLPEEWGEENLELDGTNDVEWVIEANKRGRESNDEKFAKWSTFACNPRSRRAMWQSYVPSYRTLKMVRYFGKDSPTELRDLEQNAVRADDTQMAKAASMLQEAFDGKAHYTWFGGWALKLRGSSRETKDLDLLAILAYYEIMGSMQERMFVDIGEDGQVVGVDIVLSGQLGTPVLGEEGSLELITPHFETPQGSQVPVIPLTWQVECKLRAWMSRKKQSDFFDLKFLFRKYGREEISQWSGHLSKDWRQEFYEVFKVEETDEEALREMMSILQLD</sequence>
<organism evidence="2 3">
    <name type="scientific">Fusarium napiforme</name>
    <dbReference type="NCBI Taxonomy" id="42672"/>
    <lineage>
        <taxon>Eukaryota</taxon>
        <taxon>Fungi</taxon>
        <taxon>Dikarya</taxon>
        <taxon>Ascomycota</taxon>
        <taxon>Pezizomycotina</taxon>
        <taxon>Sordariomycetes</taxon>
        <taxon>Hypocreomycetidae</taxon>
        <taxon>Hypocreales</taxon>
        <taxon>Nectriaceae</taxon>
        <taxon>Fusarium</taxon>
        <taxon>Fusarium fujikuroi species complex</taxon>
    </lineage>
</organism>
<evidence type="ECO:0000256" key="1">
    <source>
        <dbReference type="SAM" id="MobiDB-lite"/>
    </source>
</evidence>
<keyword evidence="3" id="KW-1185">Reference proteome</keyword>
<proteinExistence type="predicted"/>